<dbReference type="STRING" id="153496.A0U89_02470"/>
<dbReference type="Proteomes" id="UP000179145">
    <property type="component" value="Chromosome"/>
</dbReference>
<name>A0A1D8URD8_9PROT</name>
<dbReference type="AlphaFoldDB" id="A0A1D8URD8"/>
<keyword evidence="2" id="KW-1185">Reference proteome</keyword>
<dbReference type="RefSeq" id="WP_083278285.1">
    <property type="nucleotide sequence ID" value="NZ_BJVW01000002.1"/>
</dbReference>
<evidence type="ECO:0000313" key="1">
    <source>
        <dbReference type="EMBL" id="AOX16176.1"/>
    </source>
</evidence>
<dbReference type="OrthoDB" id="7283144at2"/>
<organism evidence="1 2">
    <name type="scientific">Kozakia baliensis</name>
    <dbReference type="NCBI Taxonomy" id="153496"/>
    <lineage>
        <taxon>Bacteria</taxon>
        <taxon>Pseudomonadati</taxon>
        <taxon>Pseudomonadota</taxon>
        <taxon>Alphaproteobacteria</taxon>
        <taxon>Acetobacterales</taxon>
        <taxon>Acetobacteraceae</taxon>
        <taxon>Kozakia</taxon>
    </lineage>
</organism>
<gene>
    <name evidence="1" type="ORF">A0U89_02470</name>
</gene>
<dbReference type="EMBL" id="CP014674">
    <property type="protein sequence ID" value="AOX16176.1"/>
    <property type="molecule type" value="Genomic_DNA"/>
</dbReference>
<dbReference type="KEGG" id="kba:A0U89_02470"/>
<reference evidence="1 2" key="1">
    <citation type="journal article" date="2016" name="Microb. Cell Fact.">
        <title>Dissection of exopolysaccharide biosynthesis in Kozakia baliensis.</title>
        <authorList>
            <person name="Brandt J.U."/>
            <person name="Jakob F."/>
            <person name="Behr J."/>
            <person name="Geissler A.J."/>
            <person name="Vogel R.F."/>
        </authorList>
    </citation>
    <scope>NUCLEOTIDE SEQUENCE [LARGE SCALE GENOMIC DNA]</scope>
    <source>
        <strain evidence="1 2">DSM 14400</strain>
    </source>
</reference>
<protein>
    <submittedName>
        <fullName evidence="1">Uncharacterized protein</fullName>
    </submittedName>
</protein>
<accession>A0A1D8URD8</accession>
<sequence>MMHRPDPELQRLPPHSVQEGASDARPGGALGVKLAIAAAALLASGALATHNFYGSDHKTTPAQSAQIADQTPAAPHQAIHAAAQFAMIAPENAARALQKSRFSQDQRAQILAAVKRRDVRLVEMPVADASGQVGQAVSISSAGITQTVVLTGKLQSVLLPIRNAGEVTVTPVTQPRTGGLQTGVLTALGPEVLPTLSSLAQQIILDVIVQ</sequence>
<proteinExistence type="predicted"/>
<evidence type="ECO:0000313" key="2">
    <source>
        <dbReference type="Proteomes" id="UP000179145"/>
    </source>
</evidence>